<reference evidence="1 2" key="1">
    <citation type="submission" date="2020-01" db="EMBL/GenBank/DDBJ databases">
        <title>Genome sequence of Arachis hypogaea, cultivar Shitouqi.</title>
        <authorList>
            <person name="Zhuang W."/>
            <person name="Chen H."/>
            <person name="Varshney R."/>
            <person name="Wang D."/>
            <person name="Ming R."/>
        </authorList>
    </citation>
    <scope>NUCLEOTIDE SEQUENCE [LARGE SCALE GENOMIC DNA]</scope>
    <source>
        <tissue evidence="1">Young leaf</tissue>
    </source>
</reference>
<gene>
    <name evidence="1" type="ORF">DS421_19g657970</name>
</gene>
<dbReference type="EMBL" id="CP031001">
    <property type="protein sequence ID" value="QHN78033.1"/>
    <property type="molecule type" value="Genomic_DNA"/>
</dbReference>
<sequence length="74" mass="8307">MWLPGPPPELQAEFLPLETLLPLPENCRDRNLSPLPLEVAVELPLNWLGDRRYFGSAVPSSVRVVETVVKVAWS</sequence>
<proteinExistence type="predicted"/>
<evidence type="ECO:0000313" key="2">
    <source>
        <dbReference type="Proteomes" id="UP000464620"/>
    </source>
</evidence>
<protein>
    <submittedName>
        <fullName evidence="1">Uncharacterized protein</fullName>
    </submittedName>
</protein>
<evidence type="ECO:0000313" key="1">
    <source>
        <dbReference type="EMBL" id="QHN78033.1"/>
    </source>
</evidence>
<dbReference type="AlphaFoldDB" id="A0A6B9V9I2"/>
<organism evidence="1 2">
    <name type="scientific">Arachis hypogaea</name>
    <name type="common">Peanut</name>
    <dbReference type="NCBI Taxonomy" id="3818"/>
    <lineage>
        <taxon>Eukaryota</taxon>
        <taxon>Viridiplantae</taxon>
        <taxon>Streptophyta</taxon>
        <taxon>Embryophyta</taxon>
        <taxon>Tracheophyta</taxon>
        <taxon>Spermatophyta</taxon>
        <taxon>Magnoliopsida</taxon>
        <taxon>eudicotyledons</taxon>
        <taxon>Gunneridae</taxon>
        <taxon>Pentapetalae</taxon>
        <taxon>rosids</taxon>
        <taxon>fabids</taxon>
        <taxon>Fabales</taxon>
        <taxon>Fabaceae</taxon>
        <taxon>Papilionoideae</taxon>
        <taxon>50 kb inversion clade</taxon>
        <taxon>dalbergioids sensu lato</taxon>
        <taxon>Dalbergieae</taxon>
        <taxon>Pterocarpus clade</taxon>
        <taxon>Arachis</taxon>
    </lineage>
</organism>
<accession>A0A6B9V9I2</accession>
<name>A0A6B9V9I2_ARAHY</name>
<dbReference type="Proteomes" id="UP000464620">
    <property type="component" value="Chromosome B09"/>
</dbReference>